<name>A0A8H3U5G6_VENIN</name>
<feature type="compositionally biased region" description="Polar residues" evidence="1">
    <location>
        <begin position="194"/>
        <end position="206"/>
    </location>
</feature>
<sequence length="744" mass="81756">MLSIANTTLSLLIPTILHDRDLLNQSPPSSFQHPPVSEGMPYTPPSSRSPATSSPNSPILSRNQSYDQHLNNGRPGLPRSRSATYLQQHRRTPSISDKHSHRDELHHGELAPIDPRHRVDNGHHHIGNGIRIATPHATNHADSLTVPDLTQDSTVSPSEASDDEDRGRGRQVALLAAQLKQKIARSNREESATRKNSTQSADSNASPAALTRRPVSPALSPEARKISHSRSSSDVHFSTIPDIVPSQAASSEEDSDDELTMKPSLVRKKSGELVKPALRGSSRRRRPSSMPGTPTYSKAVHFNEDIAHVRHFLQTEKPAAVSAGSSPVESLFDSESEYPFGYEENKRVKEIEWEIRTANFPRDSIERQYQPVRVEKIYLSSDNKTLVGNVACANIAFQKWVVARFTLDYWKTTSEVVCEFNTDVRKKQLNDGYDRFHFNIKLADQANLETKTMLICVRYNVAGQEHWDNNNTMNYQVDFIKKVVPRKSRQGRVAGSTGSIPRSRHSPLARPRSFPAADDDFSSGFEFGSSAPVLSDPPAPALRMKNRKSSLYPTQQKRGQSQQAGGAFATRYDFGASLSAALNNAQVPSTSQATGDKERVKSGDYFSKPVKAFAPAVQPVDSAGATPANMTSSRPELGSREYHDLIQKFCYFGSKGPTPDNVTPAPVDESKVDDSDVSAPNSGSSSPPSPCPAVQYDGAQDSIRSSRSSTPTPNSFHTTSPRLLAQYRSPSPALHELPFQVLAQ</sequence>
<feature type="domain" description="CBM21" evidence="2">
    <location>
        <begin position="364"/>
        <end position="478"/>
    </location>
</feature>
<dbReference type="PROSITE" id="PS51159">
    <property type="entry name" value="CBM21"/>
    <property type="match status" value="1"/>
</dbReference>
<dbReference type="InterPro" id="IPR038175">
    <property type="entry name" value="CBM21_dom_sf"/>
</dbReference>
<feature type="region of interest" description="Disordered" evidence="1">
    <location>
        <begin position="657"/>
        <end position="723"/>
    </location>
</feature>
<feature type="region of interest" description="Disordered" evidence="1">
    <location>
        <begin position="488"/>
        <end position="515"/>
    </location>
</feature>
<dbReference type="GO" id="GO:0005979">
    <property type="term" value="P:regulation of glycogen biosynthetic process"/>
    <property type="evidence" value="ECO:0007669"/>
    <property type="project" value="TreeGrafter"/>
</dbReference>
<feature type="compositionally biased region" description="Low complexity" evidence="1">
    <location>
        <begin position="677"/>
        <end position="686"/>
    </location>
</feature>
<dbReference type="Pfam" id="PF03370">
    <property type="entry name" value="CBM_21"/>
    <property type="match status" value="1"/>
</dbReference>
<dbReference type="PANTHER" id="PTHR12307:SF36">
    <property type="entry name" value="GLYCOGEN-BINDING SUBUNIT 76A"/>
    <property type="match status" value="1"/>
</dbReference>
<protein>
    <recommendedName>
        <fullName evidence="2">CBM21 domain-containing protein</fullName>
    </recommendedName>
</protein>
<evidence type="ECO:0000256" key="1">
    <source>
        <dbReference type="SAM" id="MobiDB-lite"/>
    </source>
</evidence>
<feature type="region of interest" description="Disordered" evidence="1">
    <location>
        <begin position="180"/>
        <end position="297"/>
    </location>
</feature>
<gene>
    <name evidence="3" type="ORF">BLS_009482</name>
</gene>
<feature type="compositionally biased region" description="Polar residues" evidence="1">
    <location>
        <begin position="59"/>
        <end position="71"/>
    </location>
</feature>
<evidence type="ECO:0000313" key="3">
    <source>
        <dbReference type="EMBL" id="KAE9963258.1"/>
    </source>
</evidence>
<evidence type="ECO:0000259" key="2">
    <source>
        <dbReference type="PROSITE" id="PS51159"/>
    </source>
</evidence>
<dbReference type="GO" id="GO:2001069">
    <property type="term" value="F:glycogen binding"/>
    <property type="evidence" value="ECO:0007669"/>
    <property type="project" value="TreeGrafter"/>
</dbReference>
<feature type="region of interest" description="Disordered" evidence="1">
    <location>
        <begin position="108"/>
        <end position="129"/>
    </location>
</feature>
<dbReference type="GO" id="GO:0000164">
    <property type="term" value="C:protein phosphatase type 1 complex"/>
    <property type="evidence" value="ECO:0007669"/>
    <property type="project" value="TreeGrafter"/>
</dbReference>
<feature type="compositionally biased region" description="Polar residues" evidence="1">
    <location>
        <begin position="141"/>
        <end position="159"/>
    </location>
</feature>
<comment type="caution">
    <text evidence="3">The sequence shown here is derived from an EMBL/GenBank/DDBJ whole genome shotgun (WGS) entry which is preliminary data.</text>
</comment>
<feature type="compositionally biased region" description="Low complexity" evidence="1">
    <location>
        <begin position="45"/>
        <end position="58"/>
    </location>
</feature>
<feature type="region of interest" description="Disordered" evidence="1">
    <location>
        <begin position="24"/>
        <end position="80"/>
    </location>
</feature>
<feature type="compositionally biased region" description="Low complexity" evidence="1">
    <location>
        <begin position="702"/>
        <end position="715"/>
    </location>
</feature>
<dbReference type="InterPro" id="IPR005036">
    <property type="entry name" value="CBM21_dom"/>
</dbReference>
<feature type="region of interest" description="Disordered" evidence="1">
    <location>
        <begin position="141"/>
        <end position="168"/>
    </location>
</feature>
<dbReference type="GO" id="GO:0008157">
    <property type="term" value="F:protein phosphatase 1 binding"/>
    <property type="evidence" value="ECO:0007669"/>
    <property type="project" value="TreeGrafter"/>
</dbReference>
<dbReference type="InterPro" id="IPR050782">
    <property type="entry name" value="PP1_regulatory_subunit_3"/>
</dbReference>
<dbReference type="EMBL" id="WNWQ01000871">
    <property type="protein sequence ID" value="KAE9963258.1"/>
    <property type="molecule type" value="Genomic_DNA"/>
</dbReference>
<dbReference type="AlphaFoldDB" id="A0A8H3U5G6"/>
<reference evidence="3 4" key="1">
    <citation type="submission" date="2019-11" db="EMBL/GenBank/DDBJ databases">
        <title>Venturia inaequalis Genome Resource.</title>
        <authorList>
            <person name="Lichtner F.J."/>
        </authorList>
    </citation>
    <scope>NUCLEOTIDE SEQUENCE [LARGE SCALE GENOMIC DNA]</scope>
    <source>
        <strain evidence="3">Bline_iso_100314</strain>
    </source>
</reference>
<organism evidence="3 4">
    <name type="scientific">Venturia inaequalis</name>
    <name type="common">Apple scab fungus</name>
    <dbReference type="NCBI Taxonomy" id="5025"/>
    <lineage>
        <taxon>Eukaryota</taxon>
        <taxon>Fungi</taxon>
        <taxon>Dikarya</taxon>
        <taxon>Ascomycota</taxon>
        <taxon>Pezizomycotina</taxon>
        <taxon>Dothideomycetes</taxon>
        <taxon>Pleosporomycetidae</taxon>
        <taxon>Venturiales</taxon>
        <taxon>Venturiaceae</taxon>
        <taxon>Venturia</taxon>
    </lineage>
</organism>
<feature type="compositionally biased region" description="Low complexity" evidence="1">
    <location>
        <begin position="229"/>
        <end position="238"/>
    </location>
</feature>
<accession>A0A8H3U5G6</accession>
<proteinExistence type="predicted"/>
<evidence type="ECO:0000313" key="4">
    <source>
        <dbReference type="Proteomes" id="UP000433883"/>
    </source>
</evidence>
<feature type="compositionally biased region" description="Basic and acidic residues" evidence="1">
    <location>
        <begin position="108"/>
        <end position="123"/>
    </location>
</feature>
<dbReference type="Gene3D" id="2.60.40.2440">
    <property type="entry name" value="Carbohydrate binding type-21 domain"/>
    <property type="match status" value="1"/>
</dbReference>
<dbReference type="PANTHER" id="PTHR12307">
    <property type="entry name" value="PROTEIN PHOSPHATASE 1 REGULATORY SUBUNIT"/>
    <property type="match status" value="1"/>
</dbReference>
<dbReference type="Proteomes" id="UP000433883">
    <property type="component" value="Unassembled WGS sequence"/>
</dbReference>